<keyword evidence="1" id="KW-1133">Transmembrane helix</keyword>
<feature type="transmembrane region" description="Helical" evidence="1">
    <location>
        <begin position="9"/>
        <end position="26"/>
    </location>
</feature>
<feature type="transmembrane region" description="Helical" evidence="1">
    <location>
        <begin position="94"/>
        <end position="116"/>
    </location>
</feature>
<dbReference type="RefSeq" id="WP_279965701.1">
    <property type="nucleotide sequence ID" value="NZ_CP122537.1"/>
</dbReference>
<feature type="transmembrane region" description="Helical" evidence="1">
    <location>
        <begin position="270"/>
        <end position="287"/>
    </location>
</feature>
<dbReference type="Proteomes" id="UP001243420">
    <property type="component" value="Chromosome"/>
</dbReference>
<reference evidence="2 3" key="1">
    <citation type="submission" date="2023-04" db="EMBL/GenBank/DDBJ databases">
        <title>Jannaschia ovalis sp. nov., a marine bacterium isolated from sea tidal flat.</title>
        <authorList>
            <person name="Kwon D.Y."/>
            <person name="Kim J.-J."/>
        </authorList>
    </citation>
    <scope>NUCLEOTIDE SEQUENCE [LARGE SCALE GENOMIC DNA]</scope>
    <source>
        <strain evidence="2 3">GRR-S6-38</strain>
    </source>
</reference>
<dbReference type="InterPro" id="IPR037185">
    <property type="entry name" value="EmrE-like"/>
</dbReference>
<feature type="transmembrane region" description="Helical" evidence="1">
    <location>
        <begin position="212"/>
        <end position="232"/>
    </location>
</feature>
<feature type="transmembrane region" description="Helical" evidence="1">
    <location>
        <begin position="38"/>
        <end position="58"/>
    </location>
</feature>
<feature type="transmembrane region" description="Helical" evidence="1">
    <location>
        <begin position="182"/>
        <end position="200"/>
    </location>
</feature>
<gene>
    <name evidence="2" type="ORF">P8627_01430</name>
</gene>
<sequence length="295" mass="29979">MEPAATTRLASLIVLGTGVLWGLYWLPVRELGGLGLGGAWGTAAITGAAALLLAPMAWVRRSSLAAADPVALASVALGGVAFMLYSVGFLYGRVALIVLLFFLTPVWSTILGRVLMGWPTPRLRLAAIGLGLVGLVVMLGAGDGPPVPQGLGEWMGLASGLLWSVATTGMRARPPLGAAEGAFVFAGGAALGALALAPLLSPLPAALALPALAWAAAAGALWWGLSIAALTWASARLEPARTGLLLMTEVLVSAVSAAVLAGEHLGPREMAGGALVLLAGVLEVWPVRRARRVRS</sequence>
<proteinExistence type="predicted"/>
<feature type="transmembrane region" description="Helical" evidence="1">
    <location>
        <begin position="70"/>
        <end position="88"/>
    </location>
</feature>
<evidence type="ECO:0000256" key="1">
    <source>
        <dbReference type="SAM" id="Phobius"/>
    </source>
</evidence>
<evidence type="ECO:0000313" key="2">
    <source>
        <dbReference type="EMBL" id="WGH78950.1"/>
    </source>
</evidence>
<feature type="transmembrane region" description="Helical" evidence="1">
    <location>
        <begin position="154"/>
        <end position="170"/>
    </location>
</feature>
<dbReference type="SUPFAM" id="SSF103481">
    <property type="entry name" value="Multidrug resistance efflux transporter EmrE"/>
    <property type="match status" value="2"/>
</dbReference>
<name>A0ABY8LFQ9_9RHOB</name>
<keyword evidence="1" id="KW-0472">Membrane</keyword>
<feature type="transmembrane region" description="Helical" evidence="1">
    <location>
        <begin position="244"/>
        <end position="264"/>
    </location>
</feature>
<keyword evidence="3" id="KW-1185">Reference proteome</keyword>
<keyword evidence="1" id="KW-0812">Transmembrane</keyword>
<feature type="transmembrane region" description="Helical" evidence="1">
    <location>
        <begin position="123"/>
        <end position="142"/>
    </location>
</feature>
<evidence type="ECO:0000313" key="3">
    <source>
        <dbReference type="Proteomes" id="UP001243420"/>
    </source>
</evidence>
<dbReference type="EMBL" id="CP122537">
    <property type="protein sequence ID" value="WGH78950.1"/>
    <property type="molecule type" value="Genomic_DNA"/>
</dbReference>
<accession>A0ABY8LFQ9</accession>
<protein>
    <submittedName>
        <fullName evidence="2">DMT family transporter</fullName>
    </submittedName>
</protein>
<organism evidence="2 3">
    <name type="scientific">Jannaschia ovalis</name>
    <dbReference type="NCBI Taxonomy" id="3038773"/>
    <lineage>
        <taxon>Bacteria</taxon>
        <taxon>Pseudomonadati</taxon>
        <taxon>Pseudomonadota</taxon>
        <taxon>Alphaproteobacteria</taxon>
        <taxon>Rhodobacterales</taxon>
        <taxon>Roseobacteraceae</taxon>
        <taxon>Jannaschia</taxon>
    </lineage>
</organism>